<dbReference type="Proteomes" id="UP000190896">
    <property type="component" value="Unassembled WGS sequence"/>
</dbReference>
<proteinExistence type="inferred from homology"/>
<dbReference type="NCBIfam" id="TIGR00214">
    <property type="entry name" value="lipB"/>
    <property type="match status" value="1"/>
</dbReference>
<protein>
    <recommendedName>
        <fullName evidence="6 7">Octanoyltransferase</fullName>
        <ecNumber evidence="6 7">2.3.1.181</ecNumber>
    </recommendedName>
    <alternativeName>
        <fullName evidence="6">Lipoate-protein ligase B</fullName>
    </alternativeName>
    <alternativeName>
        <fullName evidence="6">Lipoyl/octanoyl transferase</fullName>
    </alternativeName>
    <alternativeName>
        <fullName evidence="6">Octanoyl-[acyl-carrier-protein]-protein N-octanoyltransferase</fullName>
    </alternativeName>
</protein>
<dbReference type="InterPro" id="IPR004143">
    <property type="entry name" value="BPL_LPL_catalytic"/>
</dbReference>
<name>A0A1T2KY58_9GAMM</name>
<feature type="site" description="Lowers pKa of active site Cys" evidence="6 10">
    <location>
        <position position="139"/>
    </location>
</feature>
<evidence type="ECO:0000313" key="13">
    <source>
        <dbReference type="Proteomes" id="UP000190896"/>
    </source>
</evidence>
<evidence type="ECO:0000256" key="4">
    <source>
        <dbReference type="ARBA" id="ARBA00023315"/>
    </source>
</evidence>
<dbReference type="FunFam" id="3.30.930.10:FF:000020">
    <property type="entry name" value="Octanoyltransferase"/>
    <property type="match status" value="1"/>
</dbReference>
<dbReference type="InterPro" id="IPR045864">
    <property type="entry name" value="aa-tRNA-synth_II/BPL/LPL"/>
</dbReference>
<keyword evidence="4 6" id="KW-0012">Acyltransferase</keyword>
<comment type="miscellaneous">
    <text evidence="6">In the reaction, the free carboxyl group of octanoic acid is attached via an amide linkage to the epsilon-amino group of a specific lysine residue of lipoyl domains of lipoate-dependent enzymes.</text>
</comment>
<evidence type="ECO:0000256" key="10">
    <source>
        <dbReference type="PIRSR" id="PIRSR016262-3"/>
    </source>
</evidence>
<feature type="active site" description="Acyl-thioester intermediate" evidence="6 8">
    <location>
        <position position="173"/>
    </location>
</feature>
<accession>A0A1T2KY58</accession>
<comment type="subcellular location">
    <subcellularLocation>
        <location evidence="6">Cytoplasm</location>
    </subcellularLocation>
</comment>
<dbReference type="NCBIfam" id="NF010922">
    <property type="entry name" value="PRK14342.1"/>
    <property type="match status" value="1"/>
</dbReference>
<dbReference type="EMBL" id="MPRJ01000002">
    <property type="protein sequence ID" value="OOZ37797.1"/>
    <property type="molecule type" value="Genomic_DNA"/>
</dbReference>
<keyword evidence="3 6" id="KW-0808">Transferase</keyword>
<comment type="catalytic activity">
    <reaction evidence="6 7">
        <text>octanoyl-[ACP] + L-lysyl-[protein] = N(6)-octanoyl-L-lysyl-[protein] + holo-[ACP] + H(+)</text>
        <dbReference type="Rhea" id="RHEA:17665"/>
        <dbReference type="Rhea" id="RHEA-COMP:9636"/>
        <dbReference type="Rhea" id="RHEA-COMP:9685"/>
        <dbReference type="Rhea" id="RHEA-COMP:9752"/>
        <dbReference type="Rhea" id="RHEA-COMP:9928"/>
        <dbReference type="ChEBI" id="CHEBI:15378"/>
        <dbReference type="ChEBI" id="CHEBI:29969"/>
        <dbReference type="ChEBI" id="CHEBI:64479"/>
        <dbReference type="ChEBI" id="CHEBI:78463"/>
        <dbReference type="ChEBI" id="CHEBI:78809"/>
        <dbReference type="EC" id="2.3.1.181"/>
    </reaction>
</comment>
<dbReference type="InterPro" id="IPR000544">
    <property type="entry name" value="Octanoyltransferase"/>
</dbReference>
<evidence type="ECO:0000256" key="1">
    <source>
        <dbReference type="ARBA" id="ARBA00004821"/>
    </source>
</evidence>
<dbReference type="GO" id="GO:0033819">
    <property type="term" value="F:lipoyl(octanoyl) transferase activity"/>
    <property type="evidence" value="ECO:0007669"/>
    <property type="project" value="UniProtKB-EC"/>
</dbReference>
<comment type="similarity">
    <text evidence="6 7">Belongs to the LipB family.</text>
</comment>
<dbReference type="PANTHER" id="PTHR10993">
    <property type="entry name" value="OCTANOYLTRANSFERASE"/>
    <property type="match status" value="1"/>
</dbReference>
<dbReference type="OrthoDB" id="9787061at2"/>
<dbReference type="PIRSF" id="PIRSF016262">
    <property type="entry name" value="LPLase"/>
    <property type="match status" value="1"/>
</dbReference>
<dbReference type="HAMAP" id="MF_00013">
    <property type="entry name" value="LipB"/>
    <property type="match status" value="1"/>
</dbReference>
<evidence type="ECO:0000256" key="3">
    <source>
        <dbReference type="ARBA" id="ARBA00022679"/>
    </source>
</evidence>
<evidence type="ECO:0000256" key="9">
    <source>
        <dbReference type="PIRSR" id="PIRSR016262-2"/>
    </source>
</evidence>
<dbReference type="GO" id="GO:0005737">
    <property type="term" value="C:cytoplasm"/>
    <property type="evidence" value="ECO:0007669"/>
    <property type="project" value="UniProtKB-SubCell"/>
</dbReference>
<dbReference type="UniPathway" id="UPA00538">
    <property type="reaction ID" value="UER00592"/>
</dbReference>
<comment type="caution">
    <text evidence="12">The sequence shown here is derived from an EMBL/GenBank/DDBJ whole genome shotgun (WGS) entry which is preliminary data.</text>
</comment>
<dbReference type="SUPFAM" id="SSF55681">
    <property type="entry name" value="Class II aaRS and biotin synthetases"/>
    <property type="match status" value="1"/>
</dbReference>
<dbReference type="EC" id="2.3.1.181" evidence="6 7"/>
<organism evidence="12 13">
    <name type="scientific">Solemya velesiana gill symbiont</name>
    <dbReference type="NCBI Taxonomy" id="1918948"/>
    <lineage>
        <taxon>Bacteria</taxon>
        <taxon>Pseudomonadati</taxon>
        <taxon>Pseudomonadota</taxon>
        <taxon>Gammaproteobacteria</taxon>
        <taxon>sulfur-oxidizing symbionts</taxon>
    </lineage>
</organism>
<dbReference type="PANTHER" id="PTHR10993:SF7">
    <property type="entry name" value="LIPOYLTRANSFERASE 2, MITOCHONDRIAL-RELATED"/>
    <property type="match status" value="1"/>
</dbReference>
<sequence>MATPTKNHKIHLRQLGQQDYAPVWDQMRAFTDGRDRDTKDEIWLVEHTPVYTLGQAGKPEHLLNPGEIPVIKTDRGGQVTYHGPGQLVCYVLLDLRRANLGVRQLVSLIEQSIVDLLAGYGIDAETRPDAPGVYINGSKIASLGLRVRRGCSFHGLSFNVDMDLEPFSRINPCGFPGLQVTQLAELGGPTDMETVAADLVGHISRRLGYTLMNDTTPAQHLARQ</sequence>
<evidence type="ECO:0000313" key="12">
    <source>
        <dbReference type="EMBL" id="OOZ37797.1"/>
    </source>
</evidence>
<dbReference type="InterPro" id="IPR020605">
    <property type="entry name" value="Octanoyltransferase_CS"/>
</dbReference>
<dbReference type="CDD" id="cd16444">
    <property type="entry name" value="LipB"/>
    <property type="match status" value="1"/>
</dbReference>
<comment type="pathway">
    <text evidence="1 6 7">Protein modification; protein lipoylation via endogenous pathway; protein N(6)-(lipoyl)lysine from octanoyl-[acyl-carrier-protein]: step 1/2.</text>
</comment>
<dbReference type="Gene3D" id="3.30.930.10">
    <property type="entry name" value="Bira Bifunctional Protein, Domain 2"/>
    <property type="match status" value="1"/>
</dbReference>
<evidence type="ECO:0000256" key="6">
    <source>
        <dbReference type="HAMAP-Rule" id="MF_00013"/>
    </source>
</evidence>
<feature type="binding site" evidence="6 9">
    <location>
        <begin position="75"/>
        <end position="82"/>
    </location>
    <ligand>
        <name>substrate</name>
    </ligand>
</feature>
<evidence type="ECO:0000256" key="2">
    <source>
        <dbReference type="ARBA" id="ARBA00022490"/>
    </source>
</evidence>
<dbReference type="PROSITE" id="PS01313">
    <property type="entry name" value="LIPB"/>
    <property type="match status" value="1"/>
</dbReference>
<dbReference type="AlphaFoldDB" id="A0A1T2KY58"/>
<evidence type="ECO:0000256" key="8">
    <source>
        <dbReference type="PIRSR" id="PIRSR016262-1"/>
    </source>
</evidence>
<feature type="binding site" evidence="6 9">
    <location>
        <begin position="142"/>
        <end position="144"/>
    </location>
    <ligand>
        <name>substrate</name>
    </ligand>
</feature>
<evidence type="ECO:0000256" key="7">
    <source>
        <dbReference type="PIRNR" id="PIRNR016262"/>
    </source>
</evidence>
<keyword evidence="2 6" id="KW-0963">Cytoplasm</keyword>
<comment type="function">
    <text evidence="5 6 7">Catalyzes the transfer of endogenously produced octanoic acid from octanoyl-acyl-carrier-protein onto the lipoyl domains of lipoate-dependent enzymes. Lipoyl-ACP can also act as a substrate although octanoyl-ACP is likely to be the physiological substrate.</text>
</comment>
<reference evidence="12 13" key="1">
    <citation type="submission" date="2016-11" db="EMBL/GenBank/DDBJ databases">
        <title>Mixed transmission modes and dynamic genome evolution in an obligate animal-bacterial symbiosis.</title>
        <authorList>
            <person name="Russell S.L."/>
            <person name="Corbett-Detig R.B."/>
            <person name="Cavanaugh C.M."/>
        </authorList>
    </citation>
    <scope>NUCLEOTIDE SEQUENCE [LARGE SCALE GENOMIC DNA]</scope>
    <source>
        <strain evidence="12">Se-Cadez</strain>
    </source>
</reference>
<feature type="binding site" evidence="6 9">
    <location>
        <begin position="155"/>
        <end position="157"/>
    </location>
    <ligand>
        <name>substrate</name>
    </ligand>
</feature>
<keyword evidence="13" id="KW-1185">Reference proteome</keyword>
<evidence type="ECO:0000256" key="5">
    <source>
        <dbReference type="ARBA" id="ARBA00024732"/>
    </source>
</evidence>
<dbReference type="RefSeq" id="WP_078485594.1">
    <property type="nucleotide sequence ID" value="NZ_MPRJ01000002.1"/>
</dbReference>
<feature type="domain" description="BPL/LPL catalytic" evidence="11">
    <location>
        <begin position="36"/>
        <end position="211"/>
    </location>
</feature>
<dbReference type="GO" id="GO:0009249">
    <property type="term" value="P:protein lipoylation"/>
    <property type="evidence" value="ECO:0007669"/>
    <property type="project" value="InterPro"/>
</dbReference>
<evidence type="ECO:0000259" key="11">
    <source>
        <dbReference type="PROSITE" id="PS51733"/>
    </source>
</evidence>
<dbReference type="PROSITE" id="PS51733">
    <property type="entry name" value="BPL_LPL_CATALYTIC"/>
    <property type="match status" value="1"/>
</dbReference>
<dbReference type="Pfam" id="PF21948">
    <property type="entry name" value="LplA-B_cat"/>
    <property type="match status" value="1"/>
</dbReference>
<gene>
    <name evidence="6" type="primary">lipB</name>
    <name evidence="12" type="ORF">BOW51_00590</name>
</gene>